<name>A0A645FWQ5_9ZZZZ</name>
<reference evidence="1" key="1">
    <citation type="submission" date="2019-08" db="EMBL/GenBank/DDBJ databases">
        <authorList>
            <person name="Kucharzyk K."/>
            <person name="Murdoch R.W."/>
            <person name="Higgins S."/>
            <person name="Loffler F."/>
        </authorList>
    </citation>
    <scope>NUCLEOTIDE SEQUENCE</scope>
</reference>
<sequence length="162" mass="17234">MAGVPIRMPLVTIGFSGSLGMEFLLIVMWAAPSTASASLPVMPLARRSTSMTWLCVPPLTMRRPRSVSVSATTWAFLRTWAAYCLNSGCSASWKAIALAAMMCISGPPCRPGNTALLMAFSCSAFIRITPPRGPRRLLCVVVVTTSANGTGLGYWPPAIRPA</sequence>
<proteinExistence type="predicted"/>
<comment type="caution">
    <text evidence="1">The sequence shown here is derived from an EMBL/GenBank/DDBJ whole genome shotgun (WGS) entry which is preliminary data.</text>
</comment>
<dbReference type="AlphaFoldDB" id="A0A645FWQ5"/>
<protein>
    <submittedName>
        <fullName evidence="1">Uncharacterized protein</fullName>
    </submittedName>
</protein>
<evidence type="ECO:0000313" key="1">
    <source>
        <dbReference type="EMBL" id="MPN16364.1"/>
    </source>
</evidence>
<gene>
    <name evidence="1" type="ORF">SDC9_163703</name>
</gene>
<accession>A0A645FWQ5</accession>
<organism evidence="1">
    <name type="scientific">bioreactor metagenome</name>
    <dbReference type="NCBI Taxonomy" id="1076179"/>
    <lineage>
        <taxon>unclassified sequences</taxon>
        <taxon>metagenomes</taxon>
        <taxon>ecological metagenomes</taxon>
    </lineage>
</organism>
<dbReference type="EMBL" id="VSSQ01063314">
    <property type="protein sequence ID" value="MPN16364.1"/>
    <property type="molecule type" value="Genomic_DNA"/>
</dbReference>